<protein>
    <submittedName>
        <fullName evidence="1">Uncharacterized protein</fullName>
    </submittedName>
</protein>
<organism evidence="1 2">
    <name type="scientific">Protopolystoma xenopodis</name>
    <dbReference type="NCBI Taxonomy" id="117903"/>
    <lineage>
        <taxon>Eukaryota</taxon>
        <taxon>Metazoa</taxon>
        <taxon>Spiralia</taxon>
        <taxon>Lophotrochozoa</taxon>
        <taxon>Platyhelminthes</taxon>
        <taxon>Monogenea</taxon>
        <taxon>Polyopisthocotylea</taxon>
        <taxon>Polystomatidea</taxon>
        <taxon>Polystomatidae</taxon>
        <taxon>Protopolystoma</taxon>
    </lineage>
</organism>
<evidence type="ECO:0000313" key="2">
    <source>
        <dbReference type="Proteomes" id="UP000784294"/>
    </source>
</evidence>
<reference evidence="1" key="1">
    <citation type="submission" date="2018-11" db="EMBL/GenBank/DDBJ databases">
        <authorList>
            <consortium name="Pathogen Informatics"/>
        </authorList>
    </citation>
    <scope>NUCLEOTIDE SEQUENCE</scope>
</reference>
<comment type="caution">
    <text evidence="1">The sequence shown here is derived from an EMBL/GenBank/DDBJ whole genome shotgun (WGS) entry which is preliminary data.</text>
</comment>
<accession>A0A448XKZ8</accession>
<name>A0A448XKZ8_9PLAT</name>
<dbReference type="EMBL" id="CAAALY010260055">
    <property type="protein sequence ID" value="VEL39094.1"/>
    <property type="molecule type" value="Genomic_DNA"/>
</dbReference>
<evidence type="ECO:0000313" key="1">
    <source>
        <dbReference type="EMBL" id="VEL39094.1"/>
    </source>
</evidence>
<dbReference type="AlphaFoldDB" id="A0A448XKZ8"/>
<sequence>MQSNLLINEPAVLAIFSFPNTTKSVEHVGVCLSRRHSRVRWSFRRRPEAFTVPHFPAHTAIPIWPAATATAGRSLDDCNAWFQQREKCTLVVEP</sequence>
<proteinExistence type="predicted"/>
<dbReference type="Proteomes" id="UP000784294">
    <property type="component" value="Unassembled WGS sequence"/>
</dbReference>
<gene>
    <name evidence="1" type="ORF">PXEA_LOCUS32534</name>
</gene>
<keyword evidence="2" id="KW-1185">Reference proteome</keyword>